<accession>A0A0D6MD25</accession>
<dbReference type="PANTHER" id="PTHR23020">
    <property type="entry name" value="UNCHARACTERIZED NUCLEAR HORMONE RECEPTOR-RELATED"/>
    <property type="match status" value="1"/>
</dbReference>
<dbReference type="SUPFAM" id="SSF56112">
    <property type="entry name" value="Protein kinase-like (PK-like)"/>
    <property type="match status" value="1"/>
</dbReference>
<evidence type="ECO:0000313" key="3">
    <source>
        <dbReference type="Proteomes" id="UP000054495"/>
    </source>
</evidence>
<dbReference type="Gene3D" id="3.90.1200.10">
    <property type="match status" value="1"/>
</dbReference>
<dbReference type="AlphaFoldDB" id="A0A0D6MD25"/>
<dbReference type="Proteomes" id="UP000054495">
    <property type="component" value="Unassembled WGS sequence"/>
</dbReference>
<feature type="domain" description="CHK kinase-like" evidence="1">
    <location>
        <begin position="138"/>
        <end position="293"/>
    </location>
</feature>
<dbReference type="SMART" id="SM00587">
    <property type="entry name" value="CHK"/>
    <property type="match status" value="1"/>
</dbReference>
<dbReference type="Pfam" id="PF07914">
    <property type="entry name" value="DUF1679"/>
    <property type="match status" value="2"/>
</dbReference>
<protein>
    <recommendedName>
        <fullName evidence="1">CHK kinase-like domain-containing protein</fullName>
    </recommendedName>
</protein>
<dbReference type="EMBL" id="KE124787">
    <property type="protein sequence ID" value="EPB79922.1"/>
    <property type="molecule type" value="Genomic_DNA"/>
</dbReference>
<gene>
    <name evidence="2" type="ORF">ANCCEY_00988</name>
</gene>
<dbReference type="InterPro" id="IPR012877">
    <property type="entry name" value="Dhs-27"/>
</dbReference>
<dbReference type="InterPro" id="IPR015897">
    <property type="entry name" value="CHK_kinase-like"/>
</dbReference>
<dbReference type="InterPro" id="IPR011009">
    <property type="entry name" value="Kinase-like_dom_sf"/>
</dbReference>
<reference evidence="2 3" key="1">
    <citation type="submission" date="2013-05" db="EMBL/GenBank/DDBJ databases">
        <title>Draft genome of the parasitic nematode Anyclostoma ceylanicum.</title>
        <authorList>
            <person name="Mitreva M."/>
        </authorList>
    </citation>
    <scope>NUCLEOTIDE SEQUENCE [LARGE SCALE GENOMIC DNA]</scope>
</reference>
<evidence type="ECO:0000313" key="2">
    <source>
        <dbReference type="EMBL" id="EPB79922.1"/>
    </source>
</evidence>
<keyword evidence="3" id="KW-1185">Reference proteome</keyword>
<dbReference type="InterPro" id="IPR052961">
    <property type="entry name" value="Oxido-Kinase-like_Enzymes"/>
</dbReference>
<organism evidence="2 3">
    <name type="scientific">Ancylostoma ceylanicum</name>
    <dbReference type="NCBI Taxonomy" id="53326"/>
    <lineage>
        <taxon>Eukaryota</taxon>
        <taxon>Metazoa</taxon>
        <taxon>Ecdysozoa</taxon>
        <taxon>Nematoda</taxon>
        <taxon>Chromadorea</taxon>
        <taxon>Rhabditida</taxon>
        <taxon>Rhabditina</taxon>
        <taxon>Rhabditomorpha</taxon>
        <taxon>Strongyloidea</taxon>
        <taxon>Ancylostomatidae</taxon>
        <taxon>Ancylostomatinae</taxon>
        <taxon>Ancylostoma</taxon>
    </lineage>
</organism>
<evidence type="ECO:0000259" key="1">
    <source>
        <dbReference type="SMART" id="SM00587"/>
    </source>
</evidence>
<sequence>MMDGTALSMFQECWEVLEPILNHGVDLLCERDDGSVEPLGPDAVEYMSVIRRVHLGWNCDSPELPESVIVKIPCPTATKDAFESSGAAMEQLDTDSFGKISHTLETKCYRLLQDVKQKSILVPTIYAADGYDSEQPVIVIEDFRNCSIVDMVDGFSEKQIRLMNQMISMVSSQTRSISQKLLDEMPEHFSCLKTFLANTIDKDPQWMNKILDEYYHGDRPFVLTHGDLWTAQVLWRDENTIGGIVDWQAVHRGSPVEDILHILASSATMANRRKLLHPLLDHYYERMKEQLGDEMPFSREYLNEEMKFVAPWCCMWSIGEAALYMNSNMVIRNGEVCSERVNELVQRCASYVEDVIKLCGW</sequence>
<name>A0A0D6MD25_9BILA</name>
<dbReference type="PANTHER" id="PTHR23020:SF20">
    <property type="entry name" value="CHK KINASE-LIKE DOMAIN-CONTAINING PROTEIN"/>
    <property type="match status" value="1"/>
</dbReference>
<proteinExistence type="predicted"/>